<dbReference type="RefSeq" id="WP_233088547.1">
    <property type="nucleotide sequence ID" value="NZ_BAABWN010000003.1"/>
</dbReference>
<organism evidence="2 3">
    <name type="scientific">Sessilibacter corallicola</name>
    <dbReference type="NCBI Taxonomy" id="2904075"/>
    <lineage>
        <taxon>Bacteria</taxon>
        <taxon>Pseudomonadati</taxon>
        <taxon>Pseudomonadota</taxon>
        <taxon>Gammaproteobacteria</taxon>
        <taxon>Cellvibrionales</taxon>
        <taxon>Cellvibrionaceae</taxon>
        <taxon>Sessilibacter</taxon>
    </lineage>
</organism>
<evidence type="ECO:0008006" key="4">
    <source>
        <dbReference type="Google" id="ProtNLM"/>
    </source>
</evidence>
<gene>
    <name evidence="2" type="ORF">NBRC116591_12360</name>
</gene>
<evidence type="ECO:0000313" key="3">
    <source>
        <dbReference type="Proteomes" id="UP001465153"/>
    </source>
</evidence>
<keyword evidence="3" id="KW-1185">Reference proteome</keyword>
<dbReference type="Proteomes" id="UP001465153">
    <property type="component" value="Unassembled WGS sequence"/>
</dbReference>
<name>A0ABQ0A712_9GAMM</name>
<proteinExistence type="predicted"/>
<evidence type="ECO:0000313" key="2">
    <source>
        <dbReference type="EMBL" id="GAA6167426.1"/>
    </source>
</evidence>
<reference evidence="2 3" key="1">
    <citation type="submission" date="2024-04" db="EMBL/GenBank/DDBJ databases">
        <title>Draft genome sequence of Sessilibacter corallicola NBRC 116591.</title>
        <authorList>
            <person name="Miyakawa T."/>
            <person name="Kusuya Y."/>
            <person name="Miura T."/>
        </authorList>
    </citation>
    <scope>NUCLEOTIDE SEQUENCE [LARGE SCALE GENOMIC DNA]</scope>
    <source>
        <strain evidence="2 3">KU-00831-HH</strain>
    </source>
</reference>
<keyword evidence="1" id="KW-0812">Transmembrane</keyword>
<sequence>MTAIPPEVQVTFTEDQLEKISDSLRLQNRERHWFDTRPVIQIPFMPWSFYLVILAGRNRRYMSKREQRIASQLLIVSLLSGIIILSTTGLVVLYLLKSALGINLFSDFSLGLWDWFLKKWQG</sequence>
<evidence type="ECO:0000256" key="1">
    <source>
        <dbReference type="SAM" id="Phobius"/>
    </source>
</evidence>
<feature type="transmembrane region" description="Helical" evidence="1">
    <location>
        <begin position="39"/>
        <end position="57"/>
    </location>
</feature>
<feature type="transmembrane region" description="Helical" evidence="1">
    <location>
        <begin position="69"/>
        <end position="94"/>
    </location>
</feature>
<dbReference type="EMBL" id="BAABWN010000003">
    <property type="protein sequence ID" value="GAA6167426.1"/>
    <property type="molecule type" value="Genomic_DNA"/>
</dbReference>
<keyword evidence="1" id="KW-0472">Membrane</keyword>
<accession>A0ABQ0A712</accession>
<comment type="caution">
    <text evidence="2">The sequence shown here is derived from an EMBL/GenBank/DDBJ whole genome shotgun (WGS) entry which is preliminary data.</text>
</comment>
<protein>
    <recommendedName>
        <fullName evidence="4">3-phosphoshikimate 1-carboxyvinyltransferase</fullName>
    </recommendedName>
</protein>
<keyword evidence="1" id="KW-1133">Transmembrane helix</keyword>